<feature type="region of interest" description="Disordered" evidence="1">
    <location>
        <begin position="1"/>
        <end position="21"/>
    </location>
</feature>
<evidence type="ECO:0000313" key="4">
    <source>
        <dbReference type="RefSeq" id="XP_033786395.1"/>
    </source>
</evidence>
<feature type="region of interest" description="Disordered" evidence="1">
    <location>
        <begin position="1275"/>
        <end position="1300"/>
    </location>
</feature>
<dbReference type="Gene3D" id="3.10.20.90">
    <property type="entry name" value="Phosphatidylinositol 3-kinase Catalytic Subunit, Chain A, domain 1"/>
    <property type="match status" value="1"/>
</dbReference>
<dbReference type="InParanoid" id="A0A6P8PW04"/>
<reference evidence="4" key="1">
    <citation type="submission" date="2025-08" db="UniProtKB">
        <authorList>
            <consortium name="RefSeq"/>
        </authorList>
    </citation>
    <scope>IDENTIFICATION</scope>
</reference>
<evidence type="ECO:0000259" key="2">
    <source>
        <dbReference type="PROSITE" id="PS51082"/>
    </source>
</evidence>
<dbReference type="CDD" id="cd21801">
    <property type="entry name" value="WH2_Wc_Cobl"/>
    <property type="match status" value="1"/>
</dbReference>
<dbReference type="InterPro" id="IPR003124">
    <property type="entry name" value="WH2_dom"/>
</dbReference>
<dbReference type="GO" id="GO:0051639">
    <property type="term" value="P:actin filament network formation"/>
    <property type="evidence" value="ECO:0007669"/>
    <property type="project" value="TreeGrafter"/>
</dbReference>
<evidence type="ECO:0000256" key="1">
    <source>
        <dbReference type="SAM" id="MobiDB-lite"/>
    </source>
</evidence>
<dbReference type="Pfam" id="PF09469">
    <property type="entry name" value="Cobl"/>
    <property type="match status" value="1"/>
</dbReference>
<feature type="domain" description="WH2" evidence="2">
    <location>
        <begin position="1309"/>
        <end position="1329"/>
    </location>
</feature>
<dbReference type="GO" id="GO:0001726">
    <property type="term" value="C:ruffle"/>
    <property type="evidence" value="ECO:0007669"/>
    <property type="project" value="TreeGrafter"/>
</dbReference>
<dbReference type="RefSeq" id="XP_033786395.1">
    <property type="nucleotide sequence ID" value="XM_033930504.1"/>
</dbReference>
<protein>
    <submittedName>
        <fullName evidence="4">Protein cordon-bleu isoform X1</fullName>
    </submittedName>
</protein>
<dbReference type="Pfam" id="PF02205">
    <property type="entry name" value="WH2"/>
    <property type="match status" value="2"/>
</dbReference>
<organism evidence="3 4">
    <name type="scientific">Geotrypetes seraphini</name>
    <name type="common">Gaboon caecilian</name>
    <name type="synonym">Caecilia seraphini</name>
    <dbReference type="NCBI Taxonomy" id="260995"/>
    <lineage>
        <taxon>Eukaryota</taxon>
        <taxon>Metazoa</taxon>
        <taxon>Chordata</taxon>
        <taxon>Craniata</taxon>
        <taxon>Vertebrata</taxon>
        <taxon>Euteleostomi</taxon>
        <taxon>Amphibia</taxon>
        <taxon>Gymnophiona</taxon>
        <taxon>Geotrypetes</taxon>
    </lineage>
</organism>
<gene>
    <name evidence="4" type="primary">COBL</name>
</gene>
<dbReference type="GeneID" id="117353929"/>
<dbReference type="CDD" id="cd21799">
    <property type="entry name" value="WH2_Wa_Cobl"/>
    <property type="match status" value="1"/>
</dbReference>
<feature type="compositionally biased region" description="Basic and acidic residues" evidence="1">
    <location>
        <begin position="797"/>
        <end position="823"/>
    </location>
</feature>
<feature type="domain" description="WH2" evidence="2">
    <location>
        <begin position="1267"/>
        <end position="1287"/>
    </location>
</feature>
<dbReference type="FunCoup" id="A0A6P8PW04">
    <property type="interactions" value="534"/>
</dbReference>
<dbReference type="Proteomes" id="UP000515159">
    <property type="component" value="Chromosome 2"/>
</dbReference>
<accession>A0A6P8PW04</accession>
<dbReference type="GO" id="GO:0030041">
    <property type="term" value="P:actin filament polymerization"/>
    <property type="evidence" value="ECO:0007669"/>
    <property type="project" value="TreeGrafter"/>
</dbReference>
<feature type="compositionally biased region" description="Basic and acidic residues" evidence="1">
    <location>
        <begin position="413"/>
        <end position="423"/>
    </location>
</feature>
<sequence length="1422" mass="157742">MHAVPRCQTAASQRSSGGSVEPACCVPPSLNLGSFTWEFASLLTFTKRRKMKGRAPPPPISPAVINTEKDGKCALAPVGRAAQQSLIEMKENVLHRKVEVTIVLPGGIEKKTTVQGSKAVMDQLVDLCSQCHLNPVYHTLELKSKGSQQPLNYKPNTLIGTLDIDTIILKEKVLEGKTKRPPPKIPTVTVRLVVNFQRTQKTVVRVSPLVPLRDILPVICEKCEFRQEEIVLLRDEASREELPLSKTLNELGIKELYAWNRQRGTSRISSVSSDSLEKEKKGLLRFLRIKKNKMEEHVMEMDNDQGDDEIFKAAADDRNIQETSTAPNSPAFNSRTIALGPSLSLNNILEITRPEMKKRRAPPPPVATFHMLDTQSSAEEEVTVQIVQTSQNELQKKKRRAPAPPTPVVPNQVEEKEEKRKSDMGNGRQVPQKPPRGNTRAPPLLVIPPPPPYPPPDVDDMDPLVFQNEADIMEPAKLLLNSNFSCASGNSVCPDVSMAMESSDGAETTSTNMWLMSEDITEDSGVVSSPSDTISLDLQNDCVKPKLSWDYEDSVDADVTYIAQLCPVQTISSNSDDLWTNHQSRDDELMVVKNGDEDMFITAQFQQTLAELHEESGDEASFDCKTQSYSEPSQMAEISSPYEYDAESDDDIAVAVPVTIIDVVYDTHSCSPTGDTEDESTEGDNREESTRNLEKFTNTNNNNVGISREVSVDYTSLLTDGNLTYESTEPKPTSRSLNQSKDALELYSFLPTNKKDSKAVTSCPSYDNGFDLVEEKFQATFIAEAKMEQAGTACISRPEDKQKSQSKTDSETRHISRENDVPLRTELTSPTSWLPHVHNPLPSYEPKVGLTTFKVVPPKPGIKQYDRGVSISASAIKIDELGNLISPYTSIKKKDPLDTIEDSESEGSLVRRAKEFWRSTSMDKQTEDTTEQGTKNSVATISSKPQNKEIEIKSDFLPHRKSVPFHTNTCQASERHSEYKESNPPLLVTLPEVKPYTIPGINNNRGDLSFLKPYRRTSSQYIASAISKYTNPTESQPNIEICSKEDTTYKDRPLKSDLEPKNKKCIIISKYTVVDKQQDKTSGSYQNFNNYRDREWNTLSFNSHNGKESNGNVESSDETNLVGTSEMNVNGYISNLSSRETNRIEDYRLNGGQNVANKQLNTAKKCEVAVDVSSSQSSLESPVQYKSSMPPCFVSNSANYYPTHKESTLSKSSPLFHQVVSERENKPDVLPASTKMEPDIISNSSIFGPKKKFRPVVQKPVQKDTSLHEALMESIQSGDGKEKLRKIQKPESMSDGSQKKLSFVEAETERSALLSAIRAHGGSSKLRKISSSVSEELESVRTFESLLQGSEKTQLKQFPMLLPPSPPPPPPPSPSIASVKACKYSMTPRSDPVNAREALMDAIRSGTGAASLKKVSVSMSTI</sequence>
<feature type="compositionally biased region" description="Polar residues" evidence="1">
    <location>
        <begin position="9"/>
        <end position="18"/>
    </location>
</feature>
<dbReference type="SMART" id="SM00246">
    <property type="entry name" value="WH2"/>
    <property type="match status" value="3"/>
</dbReference>
<feature type="region of interest" description="Disordered" evidence="1">
    <location>
        <begin position="668"/>
        <end position="691"/>
    </location>
</feature>
<keyword evidence="3" id="KW-1185">Reference proteome</keyword>
<feature type="region of interest" description="Disordered" evidence="1">
    <location>
        <begin position="793"/>
        <end position="824"/>
    </location>
</feature>
<dbReference type="GO" id="GO:0048471">
    <property type="term" value="C:perinuclear region of cytoplasm"/>
    <property type="evidence" value="ECO:0007669"/>
    <property type="project" value="TreeGrafter"/>
</dbReference>
<dbReference type="GO" id="GO:0044295">
    <property type="term" value="C:axonal growth cone"/>
    <property type="evidence" value="ECO:0007669"/>
    <property type="project" value="TreeGrafter"/>
</dbReference>
<dbReference type="GO" id="GO:0044294">
    <property type="term" value="C:dendritic growth cone"/>
    <property type="evidence" value="ECO:0007669"/>
    <property type="project" value="TreeGrafter"/>
</dbReference>
<feature type="domain" description="WH2" evidence="2">
    <location>
        <begin position="1395"/>
        <end position="1415"/>
    </location>
</feature>
<proteinExistence type="predicted"/>
<name>A0A6P8PW04_GEOSA</name>
<dbReference type="KEGG" id="gsh:117353929"/>
<dbReference type="GO" id="GO:0005886">
    <property type="term" value="C:plasma membrane"/>
    <property type="evidence" value="ECO:0007669"/>
    <property type="project" value="TreeGrafter"/>
</dbReference>
<dbReference type="GO" id="GO:0005884">
    <property type="term" value="C:actin filament"/>
    <property type="evidence" value="ECO:0007669"/>
    <property type="project" value="TreeGrafter"/>
</dbReference>
<dbReference type="GO" id="GO:0043025">
    <property type="term" value="C:neuronal cell body"/>
    <property type="evidence" value="ECO:0007669"/>
    <property type="project" value="TreeGrafter"/>
</dbReference>
<dbReference type="InterPro" id="IPR039895">
    <property type="entry name" value="COBL-like"/>
</dbReference>
<feature type="region of interest" description="Disordered" evidence="1">
    <location>
        <begin position="388"/>
        <end position="452"/>
    </location>
</feature>
<dbReference type="OrthoDB" id="8882621at2759"/>
<dbReference type="PROSITE" id="PS51082">
    <property type="entry name" value="WH2"/>
    <property type="match status" value="3"/>
</dbReference>
<dbReference type="GO" id="GO:1990357">
    <property type="term" value="C:terminal web"/>
    <property type="evidence" value="ECO:0007669"/>
    <property type="project" value="TreeGrafter"/>
</dbReference>
<dbReference type="PANTHER" id="PTHR47008">
    <property type="entry name" value="PROTEIN CORDON-BLEU"/>
    <property type="match status" value="1"/>
</dbReference>
<evidence type="ECO:0000313" key="3">
    <source>
        <dbReference type="Proteomes" id="UP000515159"/>
    </source>
</evidence>
<dbReference type="CTD" id="23242"/>
<dbReference type="GO" id="GO:0003785">
    <property type="term" value="F:actin monomer binding"/>
    <property type="evidence" value="ECO:0007669"/>
    <property type="project" value="InterPro"/>
</dbReference>
<dbReference type="PANTHER" id="PTHR47008:SF1">
    <property type="entry name" value="PROTEIN CORDON-BLEU"/>
    <property type="match status" value="1"/>
</dbReference>
<dbReference type="InterPro" id="IPR019025">
    <property type="entry name" value="Cordon-bleu_ubiquitin_domain"/>
</dbReference>